<dbReference type="Proteomes" id="UP000324222">
    <property type="component" value="Unassembled WGS sequence"/>
</dbReference>
<evidence type="ECO:0000313" key="2">
    <source>
        <dbReference type="Proteomes" id="UP000324222"/>
    </source>
</evidence>
<protein>
    <submittedName>
        <fullName evidence="1">Uncharacterized protein</fullName>
    </submittedName>
</protein>
<accession>A0A5B7IIN0</accession>
<sequence>MGSDRHVLYQLRKTDWRRLTEVKTRCFCPHASPPSPRLACHHSSTRRAYRAATRWKLANQELLD</sequence>
<gene>
    <name evidence="1" type="ORF">E2C01_079047</name>
</gene>
<proteinExistence type="predicted"/>
<dbReference type="AlphaFoldDB" id="A0A5B7IIN0"/>
<keyword evidence="2" id="KW-1185">Reference proteome</keyword>
<reference evidence="1 2" key="1">
    <citation type="submission" date="2019-05" db="EMBL/GenBank/DDBJ databases">
        <title>Another draft genome of Portunus trituberculatus and its Hox gene families provides insights of decapod evolution.</title>
        <authorList>
            <person name="Jeong J.-H."/>
            <person name="Song I."/>
            <person name="Kim S."/>
            <person name="Choi T."/>
            <person name="Kim D."/>
            <person name="Ryu S."/>
            <person name="Kim W."/>
        </authorList>
    </citation>
    <scope>NUCLEOTIDE SEQUENCE [LARGE SCALE GENOMIC DNA]</scope>
    <source>
        <tissue evidence="1">Muscle</tissue>
    </source>
</reference>
<name>A0A5B7IIN0_PORTR</name>
<comment type="caution">
    <text evidence="1">The sequence shown here is derived from an EMBL/GenBank/DDBJ whole genome shotgun (WGS) entry which is preliminary data.</text>
</comment>
<organism evidence="1 2">
    <name type="scientific">Portunus trituberculatus</name>
    <name type="common">Swimming crab</name>
    <name type="synonym">Neptunus trituberculatus</name>
    <dbReference type="NCBI Taxonomy" id="210409"/>
    <lineage>
        <taxon>Eukaryota</taxon>
        <taxon>Metazoa</taxon>
        <taxon>Ecdysozoa</taxon>
        <taxon>Arthropoda</taxon>
        <taxon>Crustacea</taxon>
        <taxon>Multicrustacea</taxon>
        <taxon>Malacostraca</taxon>
        <taxon>Eumalacostraca</taxon>
        <taxon>Eucarida</taxon>
        <taxon>Decapoda</taxon>
        <taxon>Pleocyemata</taxon>
        <taxon>Brachyura</taxon>
        <taxon>Eubrachyura</taxon>
        <taxon>Portunoidea</taxon>
        <taxon>Portunidae</taxon>
        <taxon>Portuninae</taxon>
        <taxon>Portunus</taxon>
    </lineage>
</organism>
<evidence type="ECO:0000313" key="1">
    <source>
        <dbReference type="EMBL" id="MPC84310.1"/>
    </source>
</evidence>
<dbReference type="EMBL" id="VSRR010065115">
    <property type="protein sequence ID" value="MPC84310.1"/>
    <property type="molecule type" value="Genomic_DNA"/>
</dbReference>